<evidence type="ECO:0000313" key="13">
    <source>
        <dbReference type="Proteomes" id="UP000653454"/>
    </source>
</evidence>
<accession>A0A8S4G6L2</accession>
<dbReference type="GO" id="GO:0046872">
    <property type="term" value="F:metal ion binding"/>
    <property type="evidence" value="ECO:0007669"/>
    <property type="project" value="UniProtKB-KW"/>
</dbReference>
<keyword evidence="13" id="KW-1185">Reference proteome</keyword>
<evidence type="ECO:0000256" key="4">
    <source>
        <dbReference type="ARBA" id="ARBA00008654"/>
    </source>
</evidence>
<dbReference type="Gene3D" id="3.60.130.10">
    <property type="entry name" value="Clavaminate synthase-like"/>
    <property type="match status" value="1"/>
</dbReference>
<sequence>MFALKRIINSELLSTAVAKSKNSVTKVQRIHSVDVLAKKTGNEIVSLDIHGERLKFPAVWLRDNCQCAQCYHPSARSRTIDWATFNLQVSTTRVTHTDNSVHIAWSDGHRSEFKKNWLKIRSFVPEHQKQYTDTVYKPPKVTWHGDEFQNVFTKHDYNELLTSDKALHDFLHQLSVYGVALVENAPDSELALTNFISKVGFPKQTHYGIQFVVKHVPNTSNVAYLSSNLQVHTDLPYYEYCPGVNMLHCLVQTESNGGENVLSDGHYVAHYMKKNYPEQYRLLTEVEVEWKDVGVEFGNEFFKLHRSPIICLDRHGEIARINFSIPQRGSNFIGKIEDVNPWYEAHTLFMELNMKFSAKFRTKPGNILAFDNIRLLHGRNAYKDSPNNVRQIFGQYIDWDEIYSRLRCLKVKLDKDESLI</sequence>
<evidence type="ECO:0000256" key="1">
    <source>
        <dbReference type="ARBA" id="ARBA00001954"/>
    </source>
</evidence>
<dbReference type="InterPro" id="IPR010376">
    <property type="entry name" value="GBBH-like_N"/>
</dbReference>
<dbReference type="Pfam" id="PF06155">
    <property type="entry name" value="GBBH-like_N"/>
    <property type="match status" value="1"/>
</dbReference>
<keyword evidence="5" id="KW-0479">Metal-binding</keyword>
<protein>
    <submittedName>
        <fullName evidence="12">(diamondback moth) hypothetical protein</fullName>
    </submittedName>
</protein>
<evidence type="ECO:0000313" key="12">
    <source>
        <dbReference type="EMBL" id="CAG9136286.1"/>
    </source>
</evidence>
<dbReference type="Pfam" id="PF02668">
    <property type="entry name" value="TauD"/>
    <property type="match status" value="1"/>
</dbReference>
<feature type="domain" description="TauD/TfdA-like" evidence="10">
    <location>
        <begin position="154"/>
        <end position="385"/>
    </location>
</feature>
<evidence type="ECO:0000256" key="3">
    <source>
        <dbReference type="ARBA" id="ARBA00005022"/>
    </source>
</evidence>
<evidence type="ECO:0000256" key="5">
    <source>
        <dbReference type="ARBA" id="ARBA00022723"/>
    </source>
</evidence>
<dbReference type="FunFam" id="3.60.130.10:FF:000001">
    <property type="entry name" value="Trimethyllysine dioxygenase, mitochondrial"/>
    <property type="match status" value="1"/>
</dbReference>
<dbReference type="GO" id="GO:0005739">
    <property type="term" value="C:mitochondrion"/>
    <property type="evidence" value="ECO:0007669"/>
    <property type="project" value="TreeGrafter"/>
</dbReference>
<dbReference type="EMBL" id="CAJHNJ030000133">
    <property type="protein sequence ID" value="CAG9136286.1"/>
    <property type="molecule type" value="Genomic_DNA"/>
</dbReference>
<organism evidence="12 13">
    <name type="scientific">Plutella xylostella</name>
    <name type="common">Diamondback moth</name>
    <name type="synonym">Plutella maculipennis</name>
    <dbReference type="NCBI Taxonomy" id="51655"/>
    <lineage>
        <taxon>Eukaryota</taxon>
        <taxon>Metazoa</taxon>
        <taxon>Ecdysozoa</taxon>
        <taxon>Arthropoda</taxon>
        <taxon>Hexapoda</taxon>
        <taxon>Insecta</taxon>
        <taxon>Pterygota</taxon>
        <taxon>Neoptera</taxon>
        <taxon>Endopterygota</taxon>
        <taxon>Lepidoptera</taxon>
        <taxon>Glossata</taxon>
        <taxon>Ditrysia</taxon>
        <taxon>Yponomeutoidea</taxon>
        <taxon>Plutellidae</taxon>
        <taxon>Plutella</taxon>
    </lineage>
</organism>
<comment type="cofactor">
    <cofactor evidence="2">
        <name>L-ascorbate</name>
        <dbReference type="ChEBI" id="CHEBI:38290"/>
    </cofactor>
</comment>
<proteinExistence type="inferred from homology"/>
<dbReference type="InterPro" id="IPR050411">
    <property type="entry name" value="AlphaKG_dependent_hydroxylases"/>
</dbReference>
<dbReference type="AlphaFoldDB" id="A0A8S4G6L2"/>
<dbReference type="Gene3D" id="3.30.2020.30">
    <property type="match status" value="1"/>
</dbReference>
<comment type="caution">
    <text evidence="12">The sequence shown here is derived from an EMBL/GenBank/DDBJ whole genome shotgun (WGS) entry which is preliminary data.</text>
</comment>
<comment type="cofactor">
    <cofactor evidence="1">
        <name>Fe(2+)</name>
        <dbReference type="ChEBI" id="CHEBI:29033"/>
    </cofactor>
</comment>
<keyword evidence="9" id="KW-0408">Iron</keyword>
<dbReference type="GO" id="GO:0016706">
    <property type="term" value="F:2-oxoglutarate-dependent dioxygenase activity"/>
    <property type="evidence" value="ECO:0007669"/>
    <property type="project" value="UniProtKB-ARBA"/>
</dbReference>
<comment type="pathway">
    <text evidence="3">Amine and polyamine biosynthesis; carnitine biosynthesis.</text>
</comment>
<dbReference type="InterPro" id="IPR042098">
    <property type="entry name" value="TauD-like_sf"/>
</dbReference>
<evidence type="ECO:0000259" key="10">
    <source>
        <dbReference type="Pfam" id="PF02668"/>
    </source>
</evidence>
<keyword evidence="6" id="KW-0124">Carnitine biosynthesis</keyword>
<evidence type="ECO:0000259" key="11">
    <source>
        <dbReference type="Pfam" id="PF06155"/>
    </source>
</evidence>
<dbReference type="PANTHER" id="PTHR10696">
    <property type="entry name" value="GAMMA-BUTYROBETAINE HYDROXYLASE-RELATED"/>
    <property type="match status" value="1"/>
</dbReference>
<dbReference type="FunFam" id="3.30.2020.30:FF:000002">
    <property type="entry name" value="Putative gamma-butyrobetaine dioxygenase"/>
    <property type="match status" value="1"/>
</dbReference>
<dbReference type="InterPro" id="IPR038492">
    <property type="entry name" value="GBBH-like_N_sf"/>
</dbReference>
<gene>
    <name evidence="12" type="ORF">PLXY2_LOCUS14532</name>
</gene>
<feature type="domain" description="Gamma-butyrobetaine hydroxylase-like N-terminal" evidence="11">
    <location>
        <begin position="51"/>
        <end position="118"/>
    </location>
</feature>
<keyword evidence="7" id="KW-0223">Dioxygenase</keyword>
<evidence type="ECO:0000256" key="7">
    <source>
        <dbReference type="ARBA" id="ARBA00022964"/>
    </source>
</evidence>
<evidence type="ECO:0000256" key="6">
    <source>
        <dbReference type="ARBA" id="ARBA00022873"/>
    </source>
</evidence>
<dbReference type="SUPFAM" id="SSF51197">
    <property type="entry name" value="Clavaminate synthase-like"/>
    <property type="match status" value="1"/>
</dbReference>
<dbReference type="GO" id="GO:0045329">
    <property type="term" value="P:carnitine biosynthetic process"/>
    <property type="evidence" value="ECO:0007669"/>
    <property type="project" value="UniProtKB-KW"/>
</dbReference>
<comment type="similarity">
    <text evidence="4">Belongs to the gamma-BBH/TMLD family.</text>
</comment>
<name>A0A8S4G6L2_PLUXY</name>
<evidence type="ECO:0000256" key="2">
    <source>
        <dbReference type="ARBA" id="ARBA00001961"/>
    </source>
</evidence>
<reference evidence="12" key="1">
    <citation type="submission" date="2020-11" db="EMBL/GenBank/DDBJ databases">
        <authorList>
            <person name="Whiteford S."/>
        </authorList>
    </citation>
    <scope>NUCLEOTIDE SEQUENCE</scope>
</reference>
<evidence type="ECO:0000256" key="9">
    <source>
        <dbReference type="ARBA" id="ARBA00023004"/>
    </source>
</evidence>
<dbReference type="CDD" id="cd00250">
    <property type="entry name" value="CAS_like"/>
    <property type="match status" value="1"/>
</dbReference>
<dbReference type="InterPro" id="IPR003819">
    <property type="entry name" value="TauD/TfdA-like"/>
</dbReference>
<evidence type="ECO:0000256" key="8">
    <source>
        <dbReference type="ARBA" id="ARBA00023002"/>
    </source>
</evidence>
<keyword evidence="8" id="KW-0560">Oxidoreductase</keyword>
<dbReference type="Proteomes" id="UP000653454">
    <property type="component" value="Unassembled WGS sequence"/>
</dbReference>
<dbReference type="PANTHER" id="PTHR10696:SF33">
    <property type="entry name" value="GAMMA-BUTYROBETAINE DIOXYGENASE"/>
    <property type="match status" value="1"/>
</dbReference>